<feature type="transmembrane region" description="Helical" evidence="1">
    <location>
        <begin position="7"/>
        <end position="29"/>
    </location>
</feature>
<keyword evidence="3" id="KW-1185">Reference proteome</keyword>
<dbReference type="EMBL" id="VTAW01000008">
    <property type="protein sequence ID" value="TYT62442.1"/>
    <property type="molecule type" value="Genomic_DNA"/>
</dbReference>
<keyword evidence="1" id="KW-0812">Transmembrane</keyword>
<dbReference type="PANTHER" id="PTHR37507:SF2">
    <property type="entry name" value="SPORULATION PROTEIN YDCC"/>
    <property type="match status" value="1"/>
</dbReference>
<dbReference type="InterPro" id="IPR052944">
    <property type="entry name" value="Sporulation_related"/>
</dbReference>
<organism evidence="2 3">
    <name type="scientific">Natrialba swarupiae</name>
    <dbReference type="NCBI Taxonomy" id="2448032"/>
    <lineage>
        <taxon>Archaea</taxon>
        <taxon>Methanobacteriati</taxon>
        <taxon>Methanobacteriota</taxon>
        <taxon>Stenosarchaea group</taxon>
        <taxon>Halobacteria</taxon>
        <taxon>Halobacteriales</taxon>
        <taxon>Natrialbaceae</taxon>
        <taxon>Natrialba</taxon>
    </lineage>
</organism>
<dbReference type="SUPFAM" id="SSF89392">
    <property type="entry name" value="Prokaryotic lipoproteins and lipoprotein localization factors"/>
    <property type="match status" value="1"/>
</dbReference>
<dbReference type="Gene3D" id="2.50.20.10">
    <property type="entry name" value="Lipoprotein localisation LolA/LolB/LppX"/>
    <property type="match status" value="1"/>
</dbReference>
<dbReference type="Proteomes" id="UP000324104">
    <property type="component" value="Unassembled WGS sequence"/>
</dbReference>
<gene>
    <name evidence="2" type="ORF">FYC77_08065</name>
</gene>
<proteinExistence type="predicted"/>
<dbReference type="RefSeq" id="WP_149080993.1">
    <property type="nucleotide sequence ID" value="NZ_VTAW01000008.1"/>
</dbReference>
<protein>
    <recommendedName>
        <fullName evidence="4">Outer membrane lipoprotein carrier protein LolA</fullName>
    </recommendedName>
</protein>
<reference evidence="2 3" key="1">
    <citation type="submission" date="2019-08" db="EMBL/GenBank/DDBJ databases">
        <title>Archaea genome.</title>
        <authorList>
            <person name="Kajale S."/>
            <person name="Shouche Y."/>
            <person name="Deshpande N."/>
            <person name="Sharma A."/>
        </authorList>
    </citation>
    <scope>NUCLEOTIDE SEQUENCE [LARGE SCALE GENOMIC DNA]</scope>
    <source>
        <strain evidence="2 3">ESP3B_9</strain>
    </source>
</reference>
<evidence type="ECO:0000313" key="2">
    <source>
        <dbReference type="EMBL" id="TYT62442.1"/>
    </source>
</evidence>
<dbReference type="PANTHER" id="PTHR37507">
    <property type="entry name" value="SPORULATION PROTEIN YDCC"/>
    <property type="match status" value="1"/>
</dbReference>
<comment type="caution">
    <text evidence="2">The sequence shown here is derived from an EMBL/GenBank/DDBJ whole genome shotgun (WGS) entry which is preliminary data.</text>
</comment>
<accession>A0A5D5ARI5</accession>
<name>A0A5D5ARI5_9EURY</name>
<keyword evidence="1" id="KW-1133">Transmembrane helix</keyword>
<keyword evidence="1" id="KW-0472">Membrane</keyword>
<sequence>MGRSNGPLIGMLVVVLAVVAFSVGGAMVVDQLEDDPDPDELVADVVDDHGGIETLQATERSEHELHHVDDDEPTVVATDARVELRPPDHRRTEIVSKTGSADVPDVTVVNDSTRINYIADDDRVIVDDDSDWEAIQYSPETFLESTEPEYVGTDTVDGRETHVVEIHAVENATDDGGLGVLVGDTEYVLGSADDVDAANVTTTVTWWIDVEATYPIKEQVVTEYDEPRQHALERERTVRTVTYEDVRFDEPIPDDRFAFDPPAGTDVVEPIDSVEVSTIDEADDAVPFSVSEPTLPDGYELVIVTASEFDGDATVQFLYRDGDSLEDDEILGRITERPPAYDPEDVDRDGVGDVDGAFVSTPMGTTLVWHCGDVRYELTPDVDDGGEELALEAAESMGCPA</sequence>
<dbReference type="AlphaFoldDB" id="A0A5D5ARI5"/>
<evidence type="ECO:0000256" key="1">
    <source>
        <dbReference type="SAM" id="Phobius"/>
    </source>
</evidence>
<evidence type="ECO:0008006" key="4">
    <source>
        <dbReference type="Google" id="ProtNLM"/>
    </source>
</evidence>
<dbReference type="InterPro" id="IPR029046">
    <property type="entry name" value="LolA/LolB/LppX"/>
</dbReference>
<evidence type="ECO:0000313" key="3">
    <source>
        <dbReference type="Proteomes" id="UP000324104"/>
    </source>
</evidence>